<name>A0A0L6V4H5_9BASI</name>
<dbReference type="EMBL" id="LAVV01007513">
    <property type="protein sequence ID" value="KNZ55686.1"/>
    <property type="molecule type" value="Genomic_DNA"/>
</dbReference>
<keyword evidence="1" id="KW-0812">Transmembrane</keyword>
<evidence type="ECO:0000313" key="2">
    <source>
        <dbReference type="EMBL" id="KNZ55686.1"/>
    </source>
</evidence>
<organism evidence="2 3">
    <name type="scientific">Puccinia sorghi</name>
    <dbReference type="NCBI Taxonomy" id="27349"/>
    <lineage>
        <taxon>Eukaryota</taxon>
        <taxon>Fungi</taxon>
        <taxon>Dikarya</taxon>
        <taxon>Basidiomycota</taxon>
        <taxon>Pucciniomycotina</taxon>
        <taxon>Pucciniomycetes</taxon>
        <taxon>Pucciniales</taxon>
        <taxon>Pucciniaceae</taxon>
        <taxon>Puccinia</taxon>
    </lineage>
</organism>
<evidence type="ECO:0000313" key="3">
    <source>
        <dbReference type="Proteomes" id="UP000037035"/>
    </source>
</evidence>
<feature type="transmembrane region" description="Helical" evidence="1">
    <location>
        <begin position="471"/>
        <end position="490"/>
    </location>
</feature>
<accession>A0A0L6V4H5</accession>
<comment type="caution">
    <text evidence="2">The sequence shown here is derived from an EMBL/GenBank/DDBJ whole genome shotgun (WGS) entry which is preliminary data.</text>
</comment>
<gene>
    <name evidence="2" type="ORF">VP01_260g3</name>
</gene>
<dbReference type="VEuPathDB" id="FungiDB:VP01_260g3"/>
<reference evidence="2 3" key="1">
    <citation type="submission" date="2015-08" db="EMBL/GenBank/DDBJ databases">
        <title>Next Generation Sequencing and Analysis of the Genome of Puccinia sorghi L Schw, the Causal Agent of Maize Common Rust.</title>
        <authorList>
            <person name="Rochi L."/>
            <person name="Burguener G."/>
            <person name="Darino M."/>
            <person name="Turjanski A."/>
            <person name="Kreff E."/>
            <person name="Dieguez M.J."/>
            <person name="Sacco F."/>
        </authorList>
    </citation>
    <scope>NUCLEOTIDE SEQUENCE [LARGE SCALE GENOMIC DNA]</scope>
    <source>
        <strain evidence="2 3">RO10H11247</strain>
    </source>
</reference>
<evidence type="ECO:0000256" key="1">
    <source>
        <dbReference type="SAM" id="Phobius"/>
    </source>
</evidence>
<protein>
    <submittedName>
        <fullName evidence="2">Uncharacterized protein</fullName>
    </submittedName>
</protein>
<dbReference type="AlphaFoldDB" id="A0A0L6V4H5"/>
<keyword evidence="3" id="KW-1185">Reference proteome</keyword>
<keyword evidence="1" id="KW-0472">Membrane</keyword>
<sequence length="566" mass="64742">MCGLHRSIFNYFFCCIHTRWFVLETNLANQVLNLYHSEAFSFIMCVCVISLFKLPPPWYVIATHMVAWFLLCYHHMGGEILVDLLMGLFLEGVWQGEGKKVSHHFTLDAVGWKDHYQYKLPPPINNLSTHHFMISITTSHLQAICCSKMAETGWKWGGFAILRVIFPSDASSLVLRFKTEANINIILYASKGRGVVGAPPQSTIGAVRRLHEYSHLVWRSRRKCNLGSSLVKNGGIYLVISLDVRVLESIIDIIRVVFQSLQYHIIFLKYSYIQHHLIQLLHGIHSSTQLTEKFLRRECFFLLSNNWCLFISIPCEYCPLPIYPVVLLYNAGQLLRGYSIAPGCPKISLPSKHAESRYPCETCFFFFFGFDELTSHGVDRAPVTAASQTYTSREHLRNRYNQLLGRSLYRTQTTSADLCPLSFSRVTIFCIAGVWIIKDQWLAWCSADAASDRHLDFFLTDLTESCNSSPVVTLLLSYYVFFFSLLFFSVQQPQLIIRICLHCVSPSCFNLSLSSLPTQLNAYIHPLTSAIPPPVFPLDHFPHSHYKHIHQLIFPFSFSFSATTSN</sequence>
<proteinExistence type="predicted"/>
<keyword evidence="1" id="KW-1133">Transmembrane helix</keyword>
<dbReference type="Proteomes" id="UP000037035">
    <property type="component" value="Unassembled WGS sequence"/>
</dbReference>